<keyword evidence="1" id="KW-1133">Transmembrane helix</keyword>
<keyword evidence="3" id="KW-1185">Reference proteome</keyword>
<dbReference type="InterPro" id="IPR038765">
    <property type="entry name" value="Papain-like_cys_pep_sf"/>
</dbReference>
<keyword evidence="1" id="KW-0472">Membrane</keyword>
<reference evidence="2" key="1">
    <citation type="submission" date="2020-05" db="EMBL/GenBank/DDBJ databases">
        <title>WGS assembly of Panicum virgatum.</title>
        <authorList>
            <person name="Lovell J.T."/>
            <person name="Jenkins J."/>
            <person name="Shu S."/>
            <person name="Juenger T.E."/>
            <person name="Schmutz J."/>
        </authorList>
    </citation>
    <scope>NUCLEOTIDE SEQUENCE</scope>
    <source>
        <strain evidence="2">AP13</strain>
    </source>
</reference>
<evidence type="ECO:0000313" key="3">
    <source>
        <dbReference type="Proteomes" id="UP000823388"/>
    </source>
</evidence>
<comment type="caution">
    <text evidence="2">The sequence shown here is derived from an EMBL/GenBank/DDBJ whole genome shotgun (WGS) entry which is preliminary data.</text>
</comment>
<dbReference type="SUPFAM" id="SSF54001">
    <property type="entry name" value="Cysteine proteinases"/>
    <property type="match status" value="1"/>
</dbReference>
<sequence>MPPVSLPLDDCSILYIRLFHLTAVSTVFGTHIFFCALFFTPNSCDSGIFVMKLMQSHDGDMQHLFKPEDAKPLRECISYYLLTHACNEKYNSLVDIKKILTMHGVTIGFYQ</sequence>
<dbReference type="Proteomes" id="UP000823388">
    <property type="component" value="Chromosome 1N"/>
</dbReference>
<evidence type="ECO:0000313" key="2">
    <source>
        <dbReference type="EMBL" id="KAG2648677.1"/>
    </source>
</evidence>
<feature type="transmembrane region" description="Helical" evidence="1">
    <location>
        <begin position="12"/>
        <end position="39"/>
    </location>
</feature>
<evidence type="ECO:0000256" key="1">
    <source>
        <dbReference type="SAM" id="Phobius"/>
    </source>
</evidence>
<keyword evidence="1" id="KW-0812">Transmembrane</keyword>
<name>A0A8T0WR13_PANVG</name>
<dbReference type="AlphaFoldDB" id="A0A8T0WR13"/>
<protein>
    <submittedName>
        <fullName evidence="2">Uncharacterized protein</fullName>
    </submittedName>
</protein>
<organism evidence="2 3">
    <name type="scientific">Panicum virgatum</name>
    <name type="common">Blackwell switchgrass</name>
    <dbReference type="NCBI Taxonomy" id="38727"/>
    <lineage>
        <taxon>Eukaryota</taxon>
        <taxon>Viridiplantae</taxon>
        <taxon>Streptophyta</taxon>
        <taxon>Embryophyta</taxon>
        <taxon>Tracheophyta</taxon>
        <taxon>Spermatophyta</taxon>
        <taxon>Magnoliopsida</taxon>
        <taxon>Liliopsida</taxon>
        <taxon>Poales</taxon>
        <taxon>Poaceae</taxon>
        <taxon>PACMAD clade</taxon>
        <taxon>Panicoideae</taxon>
        <taxon>Panicodae</taxon>
        <taxon>Paniceae</taxon>
        <taxon>Panicinae</taxon>
        <taxon>Panicum</taxon>
        <taxon>Panicum sect. Hiantes</taxon>
    </lineage>
</organism>
<dbReference type="EMBL" id="CM029038">
    <property type="protein sequence ID" value="KAG2648677.1"/>
    <property type="molecule type" value="Genomic_DNA"/>
</dbReference>
<accession>A0A8T0WR13</accession>
<gene>
    <name evidence="2" type="ORF">PVAP13_1NG059300</name>
</gene>
<proteinExistence type="predicted"/>